<comment type="similarity">
    <text evidence="1">Belongs to the importin alpha family.</text>
</comment>
<protein>
    <submittedName>
        <fullName evidence="6">Uncharacterized protein</fullName>
    </submittedName>
</protein>
<feature type="region of interest" description="Disordered" evidence="4">
    <location>
        <begin position="262"/>
        <end position="291"/>
    </location>
</feature>
<dbReference type="SMART" id="SM00185">
    <property type="entry name" value="ARM"/>
    <property type="match status" value="4"/>
</dbReference>
<dbReference type="AlphaFoldDB" id="A0A915IF89"/>
<dbReference type="WBParaSite" id="nRc.2.0.1.t12572-RA">
    <property type="protein sequence ID" value="nRc.2.0.1.t12572-RA"/>
    <property type="gene ID" value="nRc.2.0.1.g12572"/>
</dbReference>
<dbReference type="InterPro" id="IPR032413">
    <property type="entry name" value="Arm_3"/>
</dbReference>
<dbReference type="SUPFAM" id="SSF48371">
    <property type="entry name" value="ARM repeat"/>
    <property type="match status" value="1"/>
</dbReference>
<dbReference type="GO" id="GO:0015031">
    <property type="term" value="P:protein transport"/>
    <property type="evidence" value="ECO:0007669"/>
    <property type="project" value="UniProtKB-KW"/>
</dbReference>
<dbReference type="PANTHER" id="PTHR23316">
    <property type="entry name" value="IMPORTIN ALPHA"/>
    <property type="match status" value="1"/>
</dbReference>
<reference evidence="6" key="1">
    <citation type="submission" date="2022-11" db="UniProtKB">
        <authorList>
            <consortium name="WormBaseParasite"/>
        </authorList>
    </citation>
    <scope>IDENTIFICATION</scope>
</reference>
<dbReference type="InterPro" id="IPR000225">
    <property type="entry name" value="Armadillo"/>
</dbReference>
<accession>A0A915IF89</accession>
<dbReference type="Proteomes" id="UP000887565">
    <property type="component" value="Unplaced"/>
</dbReference>
<evidence type="ECO:0000256" key="1">
    <source>
        <dbReference type="ARBA" id="ARBA00010394"/>
    </source>
</evidence>
<keyword evidence="3" id="KW-0653">Protein transport</keyword>
<sequence length="291" mass="31912">MPPEEAVSQILPIVSELLDYKDQQVRSDACWAVAYLSDATDERITVIINQGIVQKMVRYLNYDEPSLIAPALRCLGNIVTGDDTHTQAVIDSGVLSAIAGAIERGNRNVITKEAMWLLSNIVAGNQKQIQAVLDADLIPIVIKIVKEGDPKSQYEACWVVANLSTGGSLEQVSHVLGKCHDPLFYALSEMLKARESKSLCLALDTMHHLLASSQKADMLEKSLVTVEECGGLDKIESLQSHSNEDIYRKALNLIEQFFNDSEEEAATTSQGQAQTEFSFSPPQDPSAGFKF</sequence>
<keyword evidence="2" id="KW-0813">Transport</keyword>
<dbReference type="InterPro" id="IPR011989">
    <property type="entry name" value="ARM-like"/>
</dbReference>
<keyword evidence="5" id="KW-1185">Reference proteome</keyword>
<name>A0A915IF89_ROMCU</name>
<dbReference type="Pfam" id="PF16186">
    <property type="entry name" value="Arm_3"/>
    <property type="match status" value="1"/>
</dbReference>
<dbReference type="Pfam" id="PF00514">
    <property type="entry name" value="Arm"/>
    <property type="match status" value="2"/>
</dbReference>
<evidence type="ECO:0000256" key="3">
    <source>
        <dbReference type="ARBA" id="ARBA00022927"/>
    </source>
</evidence>
<feature type="compositionally biased region" description="Polar residues" evidence="4">
    <location>
        <begin position="266"/>
        <end position="281"/>
    </location>
</feature>
<dbReference type="InterPro" id="IPR016024">
    <property type="entry name" value="ARM-type_fold"/>
</dbReference>
<evidence type="ECO:0000313" key="5">
    <source>
        <dbReference type="Proteomes" id="UP000887565"/>
    </source>
</evidence>
<evidence type="ECO:0000256" key="2">
    <source>
        <dbReference type="ARBA" id="ARBA00022448"/>
    </source>
</evidence>
<organism evidence="5 6">
    <name type="scientific">Romanomermis culicivorax</name>
    <name type="common">Nematode worm</name>
    <dbReference type="NCBI Taxonomy" id="13658"/>
    <lineage>
        <taxon>Eukaryota</taxon>
        <taxon>Metazoa</taxon>
        <taxon>Ecdysozoa</taxon>
        <taxon>Nematoda</taxon>
        <taxon>Enoplea</taxon>
        <taxon>Dorylaimia</taxon>
        <taxon>Mermithida</taxon>
        <taxon>Mermithoidea</taxon>
        <taxon>Mermithidae</taxon>
        <taxon>Romanomermis</taxon>
    </lineage>
</organism>
<proteinExistence type="inferred from homology"/>
<evidence type="ECO:0000256" key="4">
    <source>
        <dbReference type="SAM" id="MobiDB-lite"/>
    </source>
</evidence>
<dbReference type="OMA" id="ICDGSIP"/>
<dbReference type="Gene3D" id="1.25.10.10">
    <property type="entry name" value="Leucine-rich Repeat Variant"/>
    <property type="match status" value="1"/>
</dbReference>
<evidence type="ECO:0000313" key="6">
    <source>
        <dbReference type="WBParaSite" id="nRc.2.0.1.t12572-RA"/>
    </source>
</evidence>